<dbReference type="PANTHER" id="PTHR21538:SF24">
    <property type="entry name" value="PH DOMAIN-CONTAINING PROTEIN"/>
    <property type="match status" value="1"/>
</dbReference>
<evidence type="ECO:0000313" key="4">
    <source>
        <dbReference type="Proteomes" id="UP000694388"/>
    </source>
</evidence>
<dbReference type="GeneTree" id="ENSGT00940000158491"/>
<keyword evidence="4" id="KW-1185">Reference proteome</keyword>
<proteinExistence type="predicted"/>
<dbReference type="GO" id="GO:0000915">
    <property type="term" value="P:actomyosin contractile ring assembly"/>
    <property type="evidence" value="ECO:0007669"/>
    <property type="project" value="TreeGrafter"/>
</dbReference>
<protein>
    <recommendedName>
        <fullName evidence="2">Anillin homology domain-containing protein</fullName>
    </recommendedName>
</protein>
<dbReference type="InterPro" id="IPR051364">
    <property type="entry name" value="Cytokinesis/Rho-signaling"/>
</dbReference>
<dbReference type="Pfam" id="PF08174">
    <property type="entry name" value="Anillin"/>
    <property type="match status" value="1"/>
</dbReference>
<name>A0A8C4X075_EPTBU</name>
<accession>A0A8C4X075</accession>
<dbReference type="GO" id="GO:0031106">
    <property type="term" value="P:septin ring organization"/>
    <property type="evidence" value="ECO:0007669"/>
    <property type="project" value="TreeGrafter"/>
</dbReference>
<evidence type="ECO:0000313" key="3">
    <source>
        <dbReference type="Ensembl" id="ENSEBUP00000023813.1"/>
    </source>
</evidence>
<dbReference type="GO" id="GO:0000281">
    <property type="term" value="P:mitotic cytokinesis"/>
    <property type="evidence" value="ECO:0007669"/>
    <property type="project" value="TreeGrafter"/>
</dbReference>
<reference evidence="3" key="2">
    <citation type="submission" date="2025-09" db="UniProtKB">
        <authorList>
            <consortium name="Ensembl"/>
        </authorList>
    </citation>
    <scope>IDENTIFICATION</scope>
</reference>
<feature type="compositionally biased region" description="Pro residues" evidence="1">
    <location>
        <begin position="205"/>
        <end position="217"/>
    </location>
</feature>
<dbReference type="GO" id="GO:0005826">
    <property type="term" value="C:actomyosin contractile ring"/>
    <property type="evidence" value="ECO:0007669"/>
    <property type="project" value="TreeGrafter"/>
</dbReference>
<feature type="compositionally biased region" description="Low complexity" evidence="1">
    <location>
        <begin position="219"/>
        <end position="228"/>
    </location>
</feature>
<evidence type="ECO:0000256" key="1">
    <source>
        <dbReference type="SAM" id="MobiDB-lite"/>
    </source>
</evidence>
<dbReference type="Proteomes" id="UP000694388">
    <property type="component" value="Unplaced"/>
</dbReference>
<dbReference type="PANTHER" id="PTHR21538">
    <property type="entry name" value="ANILLIN/RHOTEKIN RTKN"/>
    <property type="match status" value="1"/>
</dbReference>
<dbReference type="OMA" id="NPFWLPL"/>
<reference evidence="3" key="1">
    <citation type="submission" date="2025-08" db="UniProtKB">
        <authorList>
            <consortium name="Ensembl"/>
        </authorList>
    </citation>
    <scope>IDENTIFICATION</scope>
</reference>
<evidence type="ECO:0000259" key="2">
    <source>
        <dbReference type="Pfam" id="PF08174"/>
    </source>
</evidence>
<organism evidence="3 4">
    <name type="scientific">Eptatretus burgeri</name>
    <name type="common">Inshore hagfish</name>
    <dbReference type="NCBI Taxonomy" id="7764"/>
    <lineage>
        <taxon>Eukaryota</taxon>
        <taxon>Metazoa</taxon>
        <taxon>Chordata</taxon>
        <taxon>Craniata</taxon>
        <taxon>Vertebrata</taxon>
        <taxon>Cyclostomata</taxon>
        <taxon>Myxini</taxon>
        <taxon>Myxiniformes</taxon>
        <taxon>Myxinidae</taxon>
        <taxon>Eptatretinae</taxon>
        <taxon>Eptatretus</taxon>
    </lineage>
</organism>
<dbReference type="AlphaFoldDB" id="A0A8C4X075"/>
<dbReference type="InterPro" id="IPR012966">
    <property type="entry name" value="AHD"/>
</dbReference>
<feature type="region of interest" description="Disordered" evidence="1">
    <location>
        <begin position="194"/>
        <end position="228"/>
    </location>
</feature>
<feature type="domain" description="Anillin homology" evidence="2">
    <location>
        <begin position="104"/>
        <end position="289"/>
    </location>
</feature>
<sequence length="316" mass="34962">MPLDRVPPLREDTLRVVDDMNLLYIRQLANRLQERALHDRMERELRVCEAARRLLAACTQPRQALDAARSLLVAQVGARSAMAELQRHAAHRSCDKGRSSRSACSGRVAISDIRIPLMWKDKDHFKNNGGQRRYALFCLLRVGSQVCDSGLLLVDASATDLCFESTTVFSDVLPSFRLHLELYSCRVNGPSMLIPSPSGSQSSPSTPPIFPITPENPRPCRSPGSPSSLRLRERLGSSLGRAGGQKASVYMDEVWNAALSNIPSALMPVLCEPRFHLLAHTVLSLNDIQNGFRTHDLVITAADQIDHNDGRSMIGF</sequence>
<feature type="compositionally biased region" description="Low complexity" evidence="1">
    <location>
        <begin position="195"/>
        <end position="204"/>
    </location>
</feature>
<dbReference type="Ensembl" id="ENSEBUT00000024389.1">
    <property type="protein sequence ID" value="ENSEBUP00000023813.1"/>
    <property type="gene ID" value="ENSEBUG00000014669.1"/>
</dbReference>